<dbReference type="PANTHER" id="PTHR24102:SF28">
    <property type="entry name" value="PHD-TYPE DOMAIN-CONTAINING PROTEIN"/>
    <property type="match status" value="1"/>
</dbReference>
<feature type="region of interest" description="Disordered" evidence="6">
    <location>
        <begin position="117"/>
        <end position="142"/>
    </location>
</feature>
<dbReference type="Gene3D" id="3.30.40.10">
    <property type="entry name" value="Zinc/RING finger domain, C3HC4 (zinc finger)"/>
    <property type="match status" value="1"/>
</dbReference>
<organism evidence="8 9">
    <name type="scientific">Fistulifera solaris</name>
    <name type="common">Oleaginous diatom</name>
    <dbReference type="NCBI Taxonomy" id="1519565"/>
    <lineage>
        <taxon>Eukaryota</taxon>
        <taxon>Sar</taxon>
        <taxon>Stramenopiles</taxon>
        <taxon>Ochrophyta</taxon>
        <taxon>Bacillariophyta</taxon>
        <taxon>Bacillariophyceae</taxon>
        <taxon>Bacillariophycidae</taxon>
        <taxon>Naviculales</taxon>
        <taxon>Naviculaceae</taxon>
        <taxon>Fistulifera</taxon>
    </lineage>
</organism>
<evidence type="ECO:0000256" key="6">
    <source>
        <dbReference type="SAM" id="MobiDB-lite"/>
    </source>
</evidence>
<feature type="compositionally biased region" description="Acidic residues" evidence="6">
    <location>
        <begin position="465"/>
        <end position="475"/>
    </location>
</feature>
<dbReference type="InterPro" id="IPR036034">
    <property type="entry name" value="PDZ_sf"/>
</dbReference>
<feature type="region of interest" description="Disordered" evidence="6">
    <location>
        <begin position="692"/>
        <end position="719"/>
    </location>
</feature>
<keyword evidence="9" id="KW-1185">Reference proteome</keyword>
<dbReference type="GO" id="GO:0008270">
    <property type="term" value="F:zinc ion binding"/>
    <property type="evidence" value="ECO:0007669"/>
    <property type="project" value="UniProtKB-KW"/>
</dbReference>
<accession>A0A1Z5KSI6</accession>
<name>A0A1Z5KSI6_FISSO</name>
<dbReference type="SUPFAM" id="SSF50156">
    <property type="entry name" value="PDZ domain-like"/>
    <property type="match status" value="1"/>
</dbReference>
<dbReference type="InterPro" id="IPR019786">
    <property type="entry name" value="Zinc_finger_PHD-type_CS"/>
</dbReference>
<dbReference type="InterPro" id="IPR011011">
    <property type="entry name" value="Znf_FYVE_PHD"/>
</dbReference>
<dbReference type="InterPro" id="IPR013083">
    <property type="entry name" value="Znf_RING/FYVE/PHD"/>
</dbReference>
<dbReference type="EMBL" id="BDSP01000285">
    <property type="protein sequence ID" value="GAX29055.1"/>
    <property type="molecule type" value="Genomic_DNA"/>
</dbReference>
<evidence type="ECO:0000313" key="8">
    <source>
        <dbReference type="EMBL" id="GAX29055.1"/>
    </source>
</evidence>
<dbReference type="PROSITE" id="PS50016">
    <property type="entry name" value="ZF_PHD_2"/>
    <property type="match status" value="1"/>
</dbReference>
<dbReference type="CDD" id="cd15539">
    <property type="entry name" value="PHD1_AIRE"/>
    <property type="match status" value="1"/>
</dbReference>
<evidence type="ECO:0000256" key="3">
    <source>
        <dbReference type="ARBA" id="ARBA00022833"/>
    </source>
</evidence>
<evidence type="ECO:0000256" key="2">
    <source>
        <dbReference type="ARBA" id="ARBA00022771"/>
    </source>
</evidence>
<dbReference type="InterPro" id="IPR019787">
    <property type="entry name" value="Znf_PHD-finger"/>
</dbReference>
<evidence type="ECO:0000256" key="5">
    <source>
        <dbReference type="PROSITE-ProRule" id="PRU00146"/>
    </source>
</evidence>
<dbReference type="PROSITE" id="PS01359">
    <property type="entry name" value="ZF_PHD_1"/>
    <property type="match status" value="1"/>
</dbReference>
<dbReference type="Proteomes" id="UP000198406">
    <property type="component" value="Unassembled WGS sequence"/>
</dbReference>
<dbReference type="InterPro" id="IPR001965">
    <property type="entry name" value="Znf_PHD"/>
</dbReference>
<dbReference type="PANTHER" id="PTHR24102">
    <property type="entry name" value="PHD FINGER PROTEIN"/>
    <property type="match status" value="1"/>
</dbReference>
<dbReference type="AlphaFoldDB" id="A0A1Z5KSI6"/>
<protein>
    <submittedName>
        <fullName evidence="8">Autoimmune regulator</fullName>
    </submittedName>
</protein>
<gene>
    <name evidence="8" type="ORF">FisN_7Hh353</name>
</gene>
<evidence type="ECO:0000256" key="1">
    <source>
        <dbReference type="ARBA" id="ARBA00022723"/>
    </source>
</evidence>
<comment type="caution">
    <text evidence="8">The sequence shown here is derived from an EMBL/GenBank/DDBJ whole genome shotgun (WGS) entry which is preliminary data.</text>
</comment>
<dbReference type="InParanoid" id="A0A1Z5KSI6"/>
<keyword evidence="4" id="KW-0539">Nucleus</keyword>
<dbReference type="SMART" id="SM00249">
    <property type="entry name" value="PHD"/>
    <property type="match status" value="1"/>
</dbReference>
<evidence type="ECO:0000256" key="4">
    <source>
        <dbReference type="ARBA" id="ARBA00023242"/>
    </source>
</evidence>
<dbReference type="InterPro" id="IPR000949">
    <property type="entry name" value="ELM2_dom"/>
</dbReference>
<feature type="domain" description="PHD-type" evidence="7">
    <location>
        <begin position="297"/>
        <end position="344"/>
    </location>
</feature>
<sequence length="783" mass="88106">MNGATNRRSPRRLVSDVAYDTTVNENRRLEDRECAALSPAAHAPEVDEKVEERKEQLPLKSGFDEVFIDVSLPSATNLVSKDLSIKKRLEEMRLTDCDITEIPAAAVQDEIDAKFERRKRSRRGERESAKQESSANEEERKSIRIGAMYQADVRSSTENEEPPLAHLGTDQIWDPQRAAALPAHELEQYLNQSRDFNIRMVLLEALHCANYDLGKATRMFYRIFAQRPGLSVEFSQEESKKFDSLCRESVIGHGKDFREAARLMNRPVETVLVQYYRWKTANREAYNLLRNERREEPDQCCICKDGGHLIVCNSCCRAFHLKCLQPPLEVVPRGDWYCTLCTHHSPARLRRSPEQNANNLPAMRLHFDEQSSSPVAKPRMDVKLHHLKAAHKELSMLTNGHGTSTIKPPPNNHPMMDASPASMQDYVNLYSDGDDDDERKYKETPPELDDSTKEDSDSDYKIDENEKDNDVDDIDASSTAPEVTNSVASSSISLEIILPVCSEGFRMKIGEKHGNVEFVEFSRGEKGDKGYAEVCNLIHLGDVITHVDGEPCEKDIQKTMNLMVAPNGFGAKVMRITRKVIAGQPPPFHLPMTYPNQEPDSRYLTFLLPLLREGFALKLGEKRGVCRIEGYSEKSGRPGFAEFYNLFRPGDEIIAIDGFNCVGLLLQDVLKLFKMPSQSGWRAVTIRRRIQSGPHGSKKANNSETQLSAEEALPENQSMKDSRIVNSAERGTLSSTETTESVTGCLKCTTQPPVGPANGSQIPVLRLQLLRQAASERIQMAKV</sequence>
<proteinExistence type="predicted"/>
<dbReference type="Pfam" id="PF00628">
    <property type="entry name" value="PHD"/>
    <property type="match status" value="1"/>
</dbReference>
<reference evidence="8 9" key="1">
    <citation type="journal article" date="2015" name="Plant Cell">
        <title>Oil accumulation by the oleaginous diatom Fistulifera solaris as revealed by the genome and transcriptome.</title>
        <authorList>
            <person name="Tanaka T."/>
            <person name="Maeda Y."/>
            <person name="Veluchamy A."/>
            <person name="Tanaka M."/>
            <person name="Abida H."/>
            <person name="Marechal E."/>
            <person name="Bowler C."/>
            <person name="Muto M."/>
            <person name="Sunaga Y."/>
            <person name="Tanaka M."/>
            <person name="Yoshino T."/>
            <person name="Taniguchi T."/>
            <person name="Fukuda Y."/>
            <person name="Nemoto M."/>
            <person name="Matsumoto M."/>
            <person name="Wong P.S."/>
            <person name="Aburatani S."/>
            <person name="Fujibuchi W."/>
        </authorList>
    </citation>
    <scope>NUCLEOTIDE SEQUENCE [LARGE SCALE GENOMIC DNA]</scope>
    <source>
        <strain evidence="8 9">JPCC DA0580</strain>
    </source>
</reference>
<dbReference type="OrthoDB" id="49540at2759"/>
<evidence type="ECO:0000313" key="9">
    <source>
        <dbReference type="Proteomes" id="UP000198406"/>
    </source>
</evidence>
<feature type="compositionally biased region" description="Basic and acidic residues" evidence="6">
    <location>
        <begin position="438"/>
        <end position="464"/>
    </location>
</feature>
<dbReference type="Pfam" id="PF01448">
    <property type="entry name" value="ELM2"/>
    <property type="match status" value="1"/>
</dbReference>
<feature type="region of interest" description="Disordered" evidence="6">
    <location>
        <begin position="399"/>
        <end position="486"/>
    </location>
</feature>
<dbReference type="SUPFAM" id="SSF57903">
    <property type="entry name" value="FYVE/PHD zinc finger"/>
    <property type="match status" value="1"/>
</dbReference>
<feature type="compositionally biased region" description="Polar residues" evidence="6">
    <location>
        <begin position="699"/>
        <end position="708"/>
    </location>
</feature>
<evidence type="ECO:0000259" key="7">
    <source>
        <dbReference type="PROSITE" id="PS50016"/>
    </source>
</evidence>
<feature type="compositionally biased region" description="Polar residues" evidence="6">
    <location>
        <begin position="476"/>
        <end position="486"/>
    </location>
</feature>
<keyword evidence="2 5" id="KW-0863">Zinc-finger</keyword>
<keyword evidence="1" id="KW-0479">Metal-binding</keyword>
<keyword evidence="3" id="KW-0862">Zinc</keyword>